<dbReference type="InterPro" id="IPR044492">
    <property type="entry name" value="P_typ_ATPase_HD_dom"/>
</dbReference>
<dbReference type="OrthoDB" id="432719at2759"/>
<dbReference type="CDD" id="cd02094">
    <property type="entry name" value="P-type_ATPase_Cu-like"/>
    <property type="match status" value="1"/>
</dbReference>
<evidence type="ECO:0000313" key="20">
    <source>
        <dbReference type="EMBL" id="KAH3686286.1"/>
    </source>
</evidence>
<dbReference type="SUPFAM" id="SSF56784">
    <property type="entry name" value="HAD-like"/>
    <property type="match status" value="1"/>
</dbReference>
<evidence type="ECO:0000256" key="9">
    <source>
        <dbReference type="ARBA" id="ARBA00022796"/>
    </source>
</evidence>
<keyword evidence="6 18" id="KW-0479">Metal-binding</keyword>
<dbReference type="NCBIfam" id="TIGR00003">
    <property type="entry name" value="copper ion binding protein"/>
    <property type="match status" value="2"/>
</dbReference>
<feature type="transmembrane region" description="Helical" evidence="18">
    <location>
        <begin position="622"/>
        <end position="642"/>
    </location>
</feature>
<dbReference type="PRINTS" id="PR00120">
    <property type="entry name" value="HATPASE"/>
</dbReference>
<evidence type="ECO:0000256" key="15">
    <source>
        <dbReference type="ARBA" id="ARBA00023065"/>
    </source>
</evidence>
<keyword evidence="14" id="KW-0186">Copper</keyword>
<dbReference type="EMBL" id="JAEUBG010001468">
    <property type="protein sequence ID" value="KAH3686286.1"/>
    <property type="molecule type" value="Genomic_DNA"/>
</dbReference>
<dbReference type="Proteomes" id="UP000774326">
    <property type="component" value="Unassembled WGS sequence"/>
</dbReference>
<keyword evidence="9" id="KW-0187">Copper transport</keyword>
<dbReference type="SFLD" id="SFLDS00003">
    <property type="entry name" value="Haloacid_Dehalogenase"/>
    <property type="match status" value="1"/>
</dbReference>
<dbReference type="PROSITE" id="PS00154">
    <property type="entry name" value="ATPASE_E1_E2"/>
    <property type="match status" value="1"/>
</dbReference>
<dbReference type="NCBIfam" id="TIGR01494">
    <property type="entry name" value="ATPase_P-type"/>
    <property type="match status" value="1"/>
</dbReference>
<dbReference type="InterPro" id="IPR018303">
    <property type="entry name" value="ATPase_P-typ_P_site"/>
</dbReference>
<evidence type="ECO:0000256" key="16">
    <source>
        <dbReference type="ARBA" id="ARBA00023136"/>
    </source>
</evidence>
<evidence type="ECO:0000256" key="8">
    <source>
        <dbReference type="ARBA" id="ARBA00022741"/>
    </source>
</evidence>
<dbReference type="Pfam" id="PF00403">
    <property type="entry name" value="HMA"/>
    <property type="match status" value="3"/>
</dbReference>
<dbReference type="InterPro" id="IPR036412">
    <property type="entry name" value="HAD-like_sf"/>
</dbReference>
<evidence type="ECO:0000313" key="21">
    <source>
        <dbReference type="Proteomes" id="UP000774326"/>
    </source>
</evidence>
<evidence type="ECO:0000259" key="19">
    <source>
        <dbReference type="PROSITE" id="PS50846"/>
    </source>
</evidence>
<feature type="transmembrane region" description="Helical" evidence="18">
    <location>
        <begin position="320"/>
        <end position="338"/>
    </location>
</feature>
<comment type="caution">
    <text evidence="20">The sequence shown here is derived from an EMBL/GenBank/DDBJ whole genome shotgun (WGS) entry which is preliminary data.</text>
</comment>
<dbReference type="InterPro" id="IPR023214">
    <property type="entry name" value="HAD_sf"/>
</dbReference>
<keyword evidence="21" id="KW-1185">Reference proteome</keyword>
<keyword evidence="4" id="KW-0813">Transport</keyword>
<dbReference type="PRINTS" id="PR00119">
    <property type="entry name" value="CATATPASE"/>
</dbReference>
<dbReference type="SFLD" id="SFLDG00002">
    <property type="entry name" value="C1.7:_P-type_atpase_like"/>
    <property type="match status" value="1"/>
</dbReference>
<dbReference type="GO" id="GO:0005524">
    <property type="term" value="F:ATP binding"/>
    <property type="evidence" value="ECO:0007669"/>
    <property type="project" value="UniProtKB-UniRule"/>
</dbReference>
<dbReference type="Pfam" id="PF00122">
    <property type="entry name" value="E1-E2_ATPase"/>
    <property type="match status" value="1"/>
</dbReference>
<evidence type="ECO:0000256" key="6">
    <source>
        <dbReference type="ARBA" id="ARBA00022723"/>
    </source>
</evidence>
<dbReference type="GO" id="GO:0012505">
    <property type="term" value="C:endomembrane system"/>
    <property type="evidence" value="ECO:0007669"/>
    <property type="project" value="UniProtKB-SubCell"/>
</dbReference>
<dbReference type="SUPFAM" id="SSF81653">
    <property type="entry name" value="Calcium ATPase, transduction domain A"/>
    <property type="match status" value="1"/>
</dbReference>
<keyword evidence="15" id="KW-0406">Ion transport</keyword>
<dbReference type="GO" id="GO:0016887">
    <property type="term" value="F:ATP hydrolysis activity"/>
    <property type="evidence" value="ECO:0007669"/>
    <property type="project" value="InterPro"/>
</dbReference>
<evidence type="ECO:0000256" key="10">
    <source>
        <dbReference type="ARBA" id="ARBA00022840"/>
    </source>
</evidence>
<feature type="domain" description="HMA" evidence="19">
    <location>
        <begin position="1"/>
        <end position="57"/>
    </location>
</feature>
<dbReference type="InterPro" id="IPR059000">
    <property type="entry name" value="ATPase_P-type_domA"/>
</dbReference>
<reference evidence="20" key="2">
    <citation type="submission" date="2021-01" db="EMBL/GenBank/DDBJ databases">
        <authorList>
            <person name="Schikora-Tamarit M.A."/>
        </authorList>
    </citation>
    <scope>NUCLEOTIDE SEQUENCE</scope>
    <source>
        <strain evidence="20">CBS2887</strain>
    </source>
</reference>
<protein>
    <recommendedName>
        <fullName evidence="3">P-type Cu(+) transporter</fullName>
        <ecNumber evidence="3">7.2.2.8</ecNumber>
    </recommendedName>
    <alternativeName>
        <fullName evidence="17">Cu(2+)-ATPase</fullName>
    </alternativeName>
</protein>
<evidence type="ECO:0000256" key="11">
    <source>
        <dbReference type="ARBA" id="ARBA00022842"/>
    </source>
</evidence>
<dbReference type="Gene3D" id="3.40.50.1000">
    <property type="entry name" value="HAD superfamily/HAD-like"/>
    <property type="match status" value="1"/>
</dbReference>
<accession>A0A9P8TPW5</accession>
<evidence type="ECO:0000256" key="3">
    <source>
        <dbReference type="ARBA" id="ARBA00012517"/>
    </source>
</evidence>
<dbReference type="GO" id="GO:0055070">
    <property type="term" value="P:copper ion homeostasis"/>
    <property type="evidence" value="ECO:0007669"/>
    <property type="project" value="TreeGrafter"/>
</dbReference>
<organism evidence="20 21">
    <name type="scientific">Wickerhamomyces pijperi</name>
    <name type="common">Yeast</name>
    <name type="synonym">Pichia pijperi</name>
    <dbReference type="NCBI Taxonomy" id="599730"/>
    <lineage>
        <taxon>Eukaryota</taxon>
        <taxon>Fungi</taxon>
        <taxon>Dikarya</taxon>
        <taxon>Ascomycota</taxon>
        <taxon>Saccharomycotina</taxon>
        <taxon>Saccharomycetes</taxon>
        <taxon>Phaffomycetales</taxon>
        <taxon>Wickerhamomycetaceae</taxon>
        <taxon>Wickerhamomyces</taxon>
    </lineage>
</organism>
<evidence type="ECO:0000256" key="7">
    <source>
        <dbReference type="ARBA" id="ARBA00022737"/>
    </source>
</evidence>
<gene>
    <name evidence="20" type="ORF">WICPIJ_002735</name>
</gene>
<dbReference type="PANTHER" id="PTHR43520">
    <property type="entry name" value="ATP7, ISOFORM B"/>
    <property type="match status" value="1"/>
</dbReference>
<feature type="transmembrane region" description="Helical" evidence="18">
    <location>
        <begin position="942"/>
        <end position="963"/>
    </location>
</feature>
<evidence type="ECO:0000256" key="4">
    <source>
        <dbReference type="ARBA" id="ARBA00022448"/>
    </source>
</evidence>
<dbReference type="SFLD" id="SFLDF00027">
    <property type="entry name" value="p-type_atpase"/>
    <property type="match status" value="1"/>
</dbReference>
<dbReference type="GO" id="GO:0030003">
    <property type="term" value="P:intracellular monoatomic cation homeostasis"/>
    <property type="evidence" value="ECO:0007669"/>
    <property type="project" value="UniProtKB-ARBA"/>
</dbReference>
<feature type="transmembrane region" description="Helical" evidence="18">
    <location>
        <begin position="579"/>
        <end position="602"/>
    </location>
</feature>
<dbReference type="PROSITE" id="PS50846">
    <property type="entry name" value="HMA_2"/>
    <property type="match status" value="3"/>
</dbReference>
<dbReference type="SUPFAM" id="SSF81660">
    <property type="entry name" value="Metal cation-transporting ATPase, ATP-binding domain N"/>
    <property type="match status" value="1"/>
</dbReference>
<evidence type="ECO:0000256" key="17">
    <source>
        <dbReference type="ARBA" id="ARBA00080126"/>
    </source>
</evidence>
<keyword evidence="12" id="KW-1278">Translocase</keyword>
<dbReference type="Pfam" id="PF00702">
    <property type="entry name" value="Hydrolase"/>
    <property type="match status" value="1"/>
</dbReference>
<keyword evidence="7" id="KW-0677">Repeat</keyword>
<reference evidence="20" key="1">
    <citation type="journal article" date="2021" name="Open Biol.">
        <title>Shared evolutionary footprints suggest mitochondrial oxidative damage underlies multiple complex I losses in fungi.</title>
        <authorList>
            <person name="Schikora-Tamarit M.A."/>
            <person name="Marcet-Houben M."/>
            <person name="Nosek J."/>
            <person name="Gabaldon T."/>
        </authorList>
    </citation>
    <scope>NUCLEOTIDE SEQUENCE</scope>
    <source>
        <strain evidence="20">CBS2887</strain>
    </source>
</reference>
<dbReference type="NCBIfam" id="TIGR01525">
    <property type="entry name" value="ATPase-IB_hvy"/>
    <property type="match status" value="1"/>
</dbReference>
<evidence type="ECO:0000256" key="13">
    <source>
        <dbReference type="ARBA" id="ARBA00022989"/>
    </source>
</evidence>
<dbReference type="InterPro" id="IPR036163">
    <property type="entry name" value="HMA_dom_sf"/>
</dbReference>
<dbReference type="CDD" id="cd00371">
    <property type="entry name" value="HMA"/>
    <property type="match status" value="3"/>
</dbReference>
<dbReference type="Gene3D" id="3.30.70.100">
    <property type="match status" value="3"/>
</dbReference>
<dbReference type="EC" id="7.2.2.8" evidence="3"/>
<evidence type="ECO:0000256" key="12">
    <source>
        <dbReference type="ARBA" id="ARBA00022967"/>
    </source>
</evidence>
<dbReference type="InterPro" id="IPR023299">
    <property type="entry name" value="ATPase_P-typ_cyto_dom_N"/>
</dbReference>
<keyword evidence="10 18" id="KW-0067">ATP-binding</keyword>
<comment type="similarity">
    <text evidence="2 18">Belongs to the cation transport ATPase (P-type) (TC 3.A.3) family. Type IB subfamily.</text>
</comment>
<dbReference type="InterPro" id="IPR008250">
    <property type="entry name" value="ATPase_P-typ_transduc_dom_A_sf"/>
</dbReference>
<evidence type="ECO:0000256" key="1">
    <source>
        <dbReference type="ARBA" id="ARBA00004127"/>
    </source>
</evidence>
<keyword evidence="16 18" id="KW-0472">Membrane</keyword>
<dbReference type="FunFam" id="3.30.70.100:FF:000001">
    <property type="entry name" value="ATPase copper transporting beta"/>
    <property type="match status" value="2"/>
</dbReference>
<evidence type="ECO:0000256" key="2">
    <source>
        <dbReference type="ARBA" id="ARBA00006024"/>
    </source>
</evidence>
<dbReference type="InterPro" id="IPR023298">
    <property type="entry name" value="ATPase_P-typ_TM_dom_sf"/>
</dbReference>
<evidence type="ECO:0000256" key="14">
    <source>
        <dbReference type="ARBA" id="ARBA00023008"/>
    </source>
</evidence>
<dbReference type="InterPro" id="IPR006121">
    <property type="entry name" value="HMA_dom"/>
</dbReference>
<dbReference type="Gene3D" id="2.70.150.10">
    <property type="entry name" value="Calcium-transporting ATPase, cytoplasmic transduction domain A"/>
    <property type="match status" value="1"/>
</dbReference>
<dbReference type="PROSITE" id="PS01047">
    <property type="entry name" value="HMA_1"/>
    <property type="match status" value="2"/>
</dbReference>
<name>A0A9P8TPW5_WICPI</name>
<dbReference type="GO" id="GO:0016020">
    <property type="term" value="C:membrane"/>
    <property type="evidence" value="ECO:0007669"/>
    <property type="project" value="UniProtKB-SubCell"/>
</dbReference>
<dbReference type="PANTHER" id="PTHR43520:SF8">
    <property type="entry name" value="P-TYPE CU(+) TRANSPORTER"/>
    <property type="match status" value="1"/>
</dbReference>
<sequence>MTCGACTSAIISELEKSPEISKVDVSLITEEASVEHTSNIAPADIEESIQDCGFDTRLISTTYKKIMKTRIKIGGMTCGACSSSITANVLKMNGVAACDVSLITEEAEVEHNALVVTKDQIMETIEDSGFDAELISSEQASDDDDGDAVIETILDVKGMTCGACTSSIESTVGSNDKVVAIQVSLITEQAIVKHHQSLTSESIKEIIDDCGFDSTIIEVNDNSGPAQFNKDTYSENITLLIDVGDDYNMSDLNGLLGLEGVNSFELVNDFELLVSYNPYRRGIRSIIAFLDQINVHVTVKEVSLFNENLSKLQEIEHWKWNFIITGIIGGPMFVLNHFFPQYDWDLGHGIFLKSVIELIWTTYIQLTIGSKFYENARNSLKHGSGTMDLLIFISTNIAYYFSILTILLNIWRSKEMAPHTLFETSILLINFVSLGKYFETRAKSQTSFALSNLMNLTSSTCSVLDSPEQWNKPNATFSQLAINLIQINDIVEIKPGEKIPADGIIVKGHSEVDESLLTGESIPLAKSVNDKVVGGSINGIGHLLVKVQTTSQNSQLSKIIKVVKSAQLNKAPIQSFADFIASIFVPTVITLSLITFICWLIICHVMKTPPEIFQHGDKVFVCLKIAISVIVVACPCALGLAAPTAVMVGTGVGASNGVLIKGGDVLEKSNELDVLLFDKTGTLTLGEMKVDDYHITGETPELDTETILKFVGKVESRSEHPIGKAITSFVQQTKELTLDHIEVVDFEVKIGEGLVGSLRWNSKTYKVEIGNAKLFHSKGDSFKPVVNSSNTLAYIYINDTYHGHLELQDVLKPDSIAVVEYLQSQMELDICICTGDSYKVAHHIAEQIGIPYENVYAEVSPYGKKELVERFQKEGLRVGFVGDGINDSPALAAADLGIALASKGTDIAIEAADIVVINNELKGVVDAISIADQTLRRIKWNFFWSTVYNMTMLPLAMGVLIPWGIELTPLEAGSSMAFSSVSVVVNSLLLKNWKSPDLKKKTKKSKRRIGVMDDIEMTSGLLRS</sequence>
<comment type="subcellular location">
    <subcellularLocation>
        <location evidence="1">Endomembrane system</location>
        <topology evidence="1">Multi-pass membrane protein</topology>
    </subcellularLocation>
    <subcellularLocation>
        <location evidence="18">Membrane</location>
    </subcellularLocation>
</comment>
<keyword evidence="13 18" id="KW-1133">Transmembrane helix</keyword>
<dbReference type="InterPro" id="IPR017969">
    <property type="entry name" value="Heavy-metal-associated_CS"/>
</dbReference>
<dbReference type="GO" id="GO:0043682">
    <property type="term" value="F:P-type divalent copper transporter activity"/>
    <property type="evidence" value="ECO:0007669"/>
    <property type="project" value="TreeGrafter"/>
</dbReference>
<feature type="transmembrane region" description="Helical" evidence="18">
    <location>
        <begin position="389"/>
        <end position="411"/>
    </location>
</feature>
<feature type="domain" description="HMA" evidence="19">
    <location>
        <begin position="150"/>
        <end position="215"/>
    </location>
</feature>
<evidence type="ECO:0000256" key="18">
    <source>
        <dbReference type="RuleBase" id="RU362081"/>
    </source>
</evidence>
<dbReference type="InterPro" id="IPR006122">
    <property type="entry name" value="HMA_Cu_ion-bd"/>
</dbReference>
<dbReference type="GO" id="GO:0140581">
    <property type="term" value="F:P-type monovalent copper transporter activity"/>
    <property type="evidence" value="ECO:0007669"/>
    <property type="project" value="UniProtKB-EC"/>
</dbReference>
<dbReference type="Gene3D" id="3.40.1110.10">
    <property type="entry name" value="Calcium-transporting ATPase, cytoplasmic domain N"/>
    <property type="match status" value="1"/>
</dbReference>
<dbReference type="SUPFAM" id="SSF55008">
    <property type="entry name" value="HMA, heavy metal-associated domain"/>
    <property type="match status" value="3"/>
</dbReference>
<dbReference type="GO" id="GO:0005507">
    <property type="term" value="F:copper ion binding"/>
    <property type="evidence" value="ECO:0007669"/>
    <property type="project" value="InterPro"/>
</dbReference>
<proteinExistence type="inferred from homology"/>
<keyword evidence="5 18" id="KW-0812">Transmembrane</keyword>
<dbReference type="SUPFAM" id="SSF81665">
    <property type="entry name" value="Calcium ATPase, transmembrane domain M"/>
    <property type="match status" value="1"/>
</dbReference>
<keyword evidence="8 18" id="KW-0547">Nucleotide-binding</keyword>
<dbReference type="FunFam" id="2.70.150.10:FF:000002">
    <property type="entry name" value="Copper-transporting ATPase 1, putative"/>
    <property type="match status" value="1"/>
</dbReference>
<dbReference type="AlphaFoldDB" id="A0A9P8TPW5"/>
<evidence type="ECO:0000256" key="5">
    <source>
        <dbReference type="ARBA" id="ARBA00022692"/>
    </source>
</evidence>
<feature type="domain" description="HMA" evidence="19">
    <location>
        <begin position="67"/>
        <end position="133"/>
    </location>
</feature>
<dbReference type="InterPro" id="IPR027256">
    <property type="entry name" value="P-typ_ATPase_IB"/>
</dbReference>
<keyword evidence="11" id="KW-0460">Magnesium</keyword>
<feature type="transmembrane region" description="Helical" evidence="18">
    <location>
        <begin position="975"/>
        <end position="993"/>
    </location>
</feature>
<dbReference type="InterPro" id="IPR001757">
    <property type="entry name" value="P_typ_ATPase"/>
</dbReference>